<dbReference type="Gene3D" id="3.40.50.12650">
    <property type="match status" value="1"/>
</dbReference>
<dbReference type="GO" id="GO:0003684">
    <property type="term" value="F:damaged DNA binding"/>
    <property type="evidence" value="ECO:0007669"/>
    <property type="project" value="TreeGrafter"/>
</dbReference>
<keyword evidence="8" id="KW-1185">Reference proteome</keyword>
<dbReference type="EnsemblMetazoa" id="PPAI010165-RA">
    <property type="protein sequence ID" value="PPAI010165-PA"/>
    <property type="gene ID" value="PPAI010165"/>
</dbReference>
<feature type="domain" description="DNA repair metallo-beta-lactamase" evidence="6">
    <location>
        <begin position="563"/>
        <end position="658"/>
    </location>
</feature>
<evidence type="ECO:0000256" key="2">
    <source>
        <dbReference type="ARBA" id="ARBA00010304"/>
    </source>
</evidence>
<dbReference type="GO" id="GO:0035312">
    <property type="term" value="F:5'-3' DNA exonuclease activity"/>
    <property type="evidence" value="ECO:0007669"/>
    <property type="project" value="TreeGrafter"/>
</dbReference>
<evidence type="ECO:0000256" key="4">
    <source>
        <dbReference type="ARBA" id="ARBA00023204"/>
    </source>
</evidence>
<comment type="subcellular location">
    <subcellularLocation>
        <location evidence="1">Nucleus</location>
    </subcellularLocation>
</comment>
<evidence type="ECO:0000256" key="5">
    <source>
        <dbReference type="ARBA" id="ARBA00023242"/>
    </source>
</evidence>
<evidence type="ECO:0000313" key="7">
    <source>
        <dbReference type="EnsemblMetazoa" id="PPAI010165-PA"/>
    </source>
</evidence>
<keyword evidence="3" id="KW-0227">DNA damage</keyword>
<comment type="similarity">
    <text evidence="2">Belongs to the DNA repair metallo-beta-lactamase (DRMBL) family.</text>
</comment>
<dbReference type="OrthoDB" id="262529at2759"/>
<dbReference type="Proteomes" id="UP000092462">
    <property type="component" value="Unassembled WGS sequence"/>
</dbReference>
<dbReference type="InterPro" id="IPR036866">
    <property type="entry name" value="RibonucZ/Hydroxyglut_hydro"/>
</dbReference>
<dbReference type="PANTHER" id="PTHR23240:SF6">
    <property type="entry name" value="DNA CROSS-LINK REPAIR 1A PROTEIN"/>
    <property type="match status" value="1"/>
</dbReference>
<dbReference type="InterPro" id="IPR011084">
    <property type="entry name" value="DRMBL"/>
</dbReference>
<dbReference type="GO" id="GO:0005634">
    <property type="term" value="C:nucleus"/>
    <property type="evidence" value="ECO:0007669"/>
    <property type="project" value="UniProtKB-SubCell"/>
</dbReference>
<name>A0A1B0F097_PHLPP</name>
<dbReference type="GeneID" id="129802035"/>
<protein>
    <recommendedName>
        <fullName evidence="6">DNA repair metallo-beta-lactamase domain-containing protein</fullName>
    </recommendedName>
</protein>
<accession>A0A1B0F097</accession>
<dbReference type="KEGG" id="ppap:129802035"/>
<dbReference type="FunFam" id="3.40.50.12650:FF:000001">
    <property type="entry name" value="DNA cross-link repair 1A"/>
    <property type="match status" value="1"/>
</dbReference>
<evidence type="ECO:0000259" key="6">
    <source>
        <dbReference type="Pfam" id="PF07522"/>
    </source>
</evidence>
<keyword evidence="4" id="KW-0234">DNA repair</keyword>
<dbReference type="GO" id="GO:0006303">
    <property type="term" value="P:double-strand break repair via nonhomologous end joining"/>
    <property type="evidence" value="ECO:0007669"/>
    <property type="project" value="TreeGrafter"/>
</dbReference>
<evidence type="ECO:0000256" key="1">
    <source>
        <dbReference type="ARBA" id="ARBA00004123"/>
    </source>
</evidence>
<dbReference type="VEuPathDB" id="VectorBase:PPAPM1_001525"/>
<dbReference type="RefSeq" id="XP_055703555.1">
    <property type="nucleotide sequence ID" value="XM_055847580.1"/>
</dbReference>
<dbReference type="EMBL" id="AJVK01007783">
    <property type="status" value="NOT_ANNOTATED_CDS"/>
    <property type="molecule type" value="Genomic_DNA"/>
</dbReference>
<dbReference type="Gene3D" id="3.60.15.10">
    <property type="entry name" value="Ribonuclease Z/Hydroxyacylglutathione hydrolase-like"/>
    <property type="match status" value="1"/>
</dbReference>
<keyword evidence="5" id="KW-0539">Nucleus</keyword>
<dbReference type="Pfam" id="PF07522">
    <property type="entry name" value="DRMBL"/>
    <property type="match status" value="1"/>
</dbReference>
<dbReference type="CDD" id="cd16273">
    <property type="entry name" value="SNM1A-1C-like_MBL-fold"/>
    <property type="match status" value="1"/>
</dbReference>
<evidence type="ECO:0000313" key="8">
    <source>
        <dbReference type="Proteomes" id="UP000092462"/>
    </source>
</evidence>
<organism evidence="7 8">
    <name type="scientific">Phlebotomus papatasi</name>
    <name type="common">Sandfly</name>
    <dbReference type="NCBI Taxonomy" id="29031"/>
    <lineage>
        <taxon>Eukaryota</taxon>
        <taxon>Metazoa</taxon>
        <taxon>Ecdysozoa</taxon>
        <taxon>Arthropoda</taxon>
        <taxon>Hexapoda</taxon>
        <taxon>Insecta</taxon>
        <taxon>Pterygota</taxon>
        <taxon>Neoptera</taxon>
        <taxon>Endopterygota</taxon>
        <taxon>Diptera</taxon>
        <taxon>Nematocera</taxon>
        <taxon>Psychodoidea</taxon>
        <taxon>Psychodidae</taxon>
        <taxon>Phlebotomus</taxon>
        <taxon>Phlebotomus</taxon>
    </lineage>
</organism>
<sequence>MRNEEDLVKRDLQEQGKGIRVRALSTLQDSSSIAQTSGMKNVEKEEDVIVLSSDSEPPPEGVPPSVRRRRRKRNLIVKNEVEESLTQTRRKSVKQQKMDAIALKNYRIQDYFNTVTKDEYNENFLKNIKHMKIPPSSNEEGKELREGKQVKKKEINIPLRQYSSTRARNPVTNIFIKRGLGKSTNLKMFGKKHLSDQQKKIYNYFTLHRGSTFRSYYDTFKESIFPVMISGDIDIDNFLSSLLQATESTHDLFDYKIQRDHLLLSPRMGCSIDDEVHLIDLLDNTIKKEEVDVEVNPECRKDSVSSCDSAIKLTEPEKYDKFSLSRVPKSEETNLKFPKGRKVVCPPFKIIKGTTFAVDAFRYGIIEKITQYFLTHFHADHYVGLKKSFNQPIHLTAITANFVKSFLKVQEKYLNILEYDVPKIIDGVEVTAIDANHCPGAAMFLFKLPSGECILHTGDFRASFLMEMNPIFWNNNIDTIYLDTTYLESQIHLPSQDESIQTAVMETQKFLEKNIGQKCLVIVGTYVIGKEKVWLTLAKKFNFRVWLESQRRRAVECMENSQLLAVLCDDPREAQLHVLPLGQLNYEYVVKYMSQYEREFTHVLALRPSGWEVNSKPRHQGNVSIVGVTYSEHSSYTELRRFVRFLKPLHVINTVNAERMKENAKVPDKWLSKKIEPWRESQESTITLYFPLKTKHRVREEIEDGAENLTQLSLIAQCDSVDVASSSAITDWTF</sequence>
<dbReference type="PANTHER" id="PTHR23240">
    <property type="entry name" value="DNA CROSS-LINK REPAIR PROTEIN PSO2/SNM1-RELATED"/>
    <property type="match status" value="1"/>
</dbReference>
<dbReference type="SUPFAM" id="SSF56281">
    <property type="entry name" value="Metallo-hydrolase/oxidoreductase"/>
    <property type="match status" value="1"/>
</dbReference>
<dbReference type="GO" id="GO:0036297">
    <property type="term" value="P:interstrand cross-link repair"/>
    <property type="evidence" value="ECO:0007669"/>
    <property type="project" value="TreeGrafter"/>
</dbReference>
<reference evidence="7" key="1">
    <citation type="submission" date="2022-08" db="UniProtKB">
        <authorList>
            <consortium name="EnsemblMetazoa"/>
        </authorList>
    </citation>
    <scope>IDENTIFICATION</scope>
    <source>
        <strain evidence="7">Israel</strain>
    </source>
</reference>
<evidence type="ECO:0000256" key="3">
    <source>
        <dbReference type="ARBA" id="ARBA00022763"/>
    </source>
</evidence>
<proteinExistence type="inferred from homology"/>
<dbReference type="VEuPathDB" id="VectorBase:PPAI010165"/>
<dbReference type="AlphaFoldDB" id="A0A1B0F097"/>